<dbReference type="OrthoDB" id="10052005at2759"/>
<protein>
    <submittedName>
        <fullName evidence="1">Uncharacterized protein</fullName>
    </submittedName>
</protein>
<sequence>MHACYDIKYAIGRTTIPRELLYRCNFYGQSHLIKFPKNANDFNVILFNAQQIPICSLGPNDFMHAPSCASDIVIDKVDESNINIQYEKVHFSVWIQKTLSTEVYYTFTLFATLKHINTGSGMCVSGCKSKTRVQSQLSITPSISDTEIVASAMAQSFAEQAANNIVVDVLSRNGDVSLINEIGLLVKNTSAIVQHASSVASKEVEKMVAVSTWPCKPDVSVCIMPSKYRRHRIGK</sequence>
<comment type="caution">
    <text evidence="1">The sequence shown here is derived from an EMBL/GenBank/DDBJ whole genome shotgun (WGS) entry which is preliminary data.</text>
</comment>
<evidence type="ECO:0000313" key="2">
    <source>
        <dbReference type="EMBL" id="CAF3836473.1"/>
    </source>
</evidence>
<name>A0A814LV40_9BILA</name>
<dbReference type="Proteomes" id="UP000681722">
    <property type="component" value="Unassembled WGS sequence"/>
</dbReference>
<accession>A0A814LV40</accession>
<organism evidence="1 3">
    <name type="scientific">Didymodactylos carnosus</name>
    <dbReference type="NCBI Taxonomy" id="1234261"/>
    <lineage>
        <taxon>Eukaryota</taxon>
        <taxon>Metazoa</taxon>
        <taxon>Spiralia</taxon>
        <taxon>Gnathifera</taxon>
        <taxon>Rotifera</taxon>
        <taxon>Eurotatoria</taxon>
        <taxon>Bdelloidea</taxon>
        <taxon>Philodinida</taxon>
        <taxon>Philodinidae</taxon>
        <taxon>Didymodactylos</taxon>
    </lineage>
</organism>
<evidence type="ECO:0000313" key="3">
    <source>
        <dbReference type="Proteomes" id="UP000663829"/>
    </source>
</evidence>
<reference evidence="1" key="1">
    <citation type="submission" date="2021-02" db="EMBL/GenBank/DDBJ databases">
        <authorList>
            <person name="Nowell W R."/>
        </authorList>
    </citation>
    <scope>NUCLEOTIDE SEQUENCE</scope>
</reference>
<dbReference type="Proteomes" id="UP000663829">
    <property type="component" value="Unassembled WGS sequence"/>
</dbReference>
<evidence type="ECO:0000313" key="1">
    <source>
        <dbReference type="EMBL" id="CAF1069081.1"/>
    </source>
</evidence>
<dbReference type="AlphaFoldDB" id="A0A814LV40"/>
<gene>
    <name evidence="1" type="ORF">GPM918_LOCUS17178</name>
    <name evidence="2" type="ORF">SRO942_LOCUS17181</name>
</gene>
<proteinExistence type="predicted"/>
<dbReference type="EMBL" id="CAJNOQ010004668">
    <property type="protein sequence ID" value="CAF1069081.1"/>
    <property type="molecule type" value="Genomic_DNA"/>
</dbReference>
<dbReference type="EMBL" id="CAJOBC010004669">
    <property type="protein sequence ID" value="CAF3836473.1"/>
    <property type="molecule type" value="Genomic_DNA"/>
</dbReference>
<keyword evidence="3" id="KW-1185">Reference proteome</keyword>